<reference evidence="2" key="1">
    <citation type="submission" date="2020-08" db="EMBL/GenBank/DDBJ databases">
        <title>Multicomponent nature underlies the extraordinary mechanical properties of spider dragline silk.</title>
        <authorList>
            <person name="Kono N."/>
            <person name="Nakamura H."/>
            <person name="Mori M."/>
            <person name="Yoshida Y."/>
            <person name="Ohtoshi R."/>
            <person name="Malay A.D."/>
            <person name="Moran D.A.P."/>
            <person name="Tomita M."/>
            <person name="Numata K."/>
            <person name="Arakawa K."/>
        </authorList>
    </citation>
    <scope>NUCLEOTIDE SEQUENCE</scope>
</reference>
<evidence type="ECO:0000313" key="2">
    <source>
        <dbReference type="EMBL" id="GFY56848.1"/>
    </source>
</evidence>
<organism evidence="2 3">
    <name type="scientific">Trichonephila inaurata madagascariensis</name>
    <dbReference type="NCBI Taxonomy" id="2747483"/>
    <lineage>
        <taxon>Eukaryota</taxon>
        <taxon>Metazoa</taxon>
        <taxon>Ecdysozoa</taxon>
        <taxon>Arthropoda</taxon>
        <taxon>Chelicerata</taxon>
        <taxon>Arachnida</taxon>
        <taxon>Araneae</taxon>
        <taxon>Araneomorphae</taxon>
        <taxon>Entelegynae</taxon>
        <taxon>Araneoidea</taxon>
        <taxon>Nephilidae</taxon>
        <taxon>Trichonephila</taxon>
        <taxon>Trichonephila inaurata</taxon>
    </lineage>
</organism>
<dbReference type="Proteomes" id="UP000886998">
    <property type="component" value="Unassembled WGS sequence"/>
</dbReference>
<dbReference type="EMBL" id="BMAV01011184">
    <property type="protein sequence ID" value="GFY56848.1"/>
    <property type="molecule type" value="Genomic_DNA"/>
</dbReference>
<feature type="region of interest" description="Disordered" evidence="1">
    <location>
        <begin position="29"/>
        <end position="62"/>
    </location>
</feature>
<dbReference type="AlphaFoldDB" id="A0A8X6XPF8"/>
<accession>A0A8X6XPF8</accession>
<evidence type="ECO:0000256" key="1">
    <source>
        <dbReference type="SAM" id="MobiDB-lite"/>
    </source>
</evidence>
<evidence type="ECO:0000313" key="3">
    <source>
        <dbReference type="Proteomes" id="UP000886998"/>
    </source>
</evidence>
<comment type="caution">
    <text evidence="2">The sequence shown here is derived from an EMBL/GenBank/DDBJ whole genome shotgun (WGS) entry which is preliminary data.</text>
</comment>
<proteinExistence type="predicted"/>
<protein>
    <submittedName>
        <fullName evidence="2">Uncharacterized protein</fullName>
    </submittedName>
</protein>
<gene>
    <name evidence="2" type="ORF">TNIN_430061</name>
</gene>
<sequence>MKSRLISHLNNSSDSYFARFALLINSNMEDTSSSCSNSSRSQTPASVCKPPGGYFPNSPFSRQRTRSAIQRTIFILKDVPIPSCYPCRNFTEGYWLSVF</sequence>
<feature type="compositionally biased region" description="Low complexity" evidence="1">
    <location>
        <begin position="29"/>
        <end position="41"/>
    </location>
</feature>
<keyword evidence="3" id="KW-1185">Reference proteome</keyword>
<name>A0A8X6XPF8_9ARAC</name>